<proteinExistence type="predicted"/>
<evidence type="ECO:0000313" key="1">
    <source>
        <dbReference type="EMBL" id="RWX47686.1"/>
    </source>
</evidence>
<comment type="caution">
    <text evidence="1">The sequence shown here is derived from an EMBL/GenBank/DDBJ whole genome shotgun (WGS) entry which is preliminary data.</text>
</comment>
<name>A0A3S3UAX6_9BACT</name>
<evidence type="ECO:0000313" key="2">
    <source>
        <dbReference type="Proteomes" id="UP000287853"/>
    </source>
</evidence>
<organism evidence="1 2">
    <name type="scientific">Candidatus Electrothrix aarhusensis</name>
    <dbReference type="NCBI Taxonomy" id="1859131"/>
    <lineage>
        <taxon>Bacteria</taxon>
        <taxon>Pseudomonadati</taxon>
        <taxon>Thermodesulfobacteriota</taxon>
        <taxon>Desulfobulbia</taxon>
        <taxon>Desulfobulbales</taxon>
        <taxon>Desulfobulbaceae</taxon>
        <taxon>Candidatus Electrothrix</taxon>
    </lineage>
</organism>
<reference evidence="1 2" key="1">
    <citation type="submission" date="2017-01" db="EMBL/GenBank/DDBJ databases">
        <title>The cable genome- insights into the physiology and evolution of filamentous bacteria capable of sulfide oxidation via long distance electron transfer.</title>
        <authorList>
            <person name="Schreiber L."/>
            <person name="Bjerg J.T."/>
            <person name="Boggild A."/>
            <person name="Van De Vossenberg J."/>
            <person name="Meysman F."/>
            <person name="Nielsen L.P."/>
            <person name="Schramm A."/>
            <person name="Kjeldsen K.U."/>
        </authorList>
    </citation>
    <scope>NUCLEOTIDE SEQUENCE [LARGE SCALE GENOMIC DNA]</scope>
    <source>
        <strain evidence="1">MCF</strain>
    </source>
</reference>
<protein>
    <submittedName>
        <fullName evidence="1">Uncharacterized protein</fullName>
    </submittedName>
</protein>
<gene>
    <name evidence="1" type="ORF">H206_06120</name>
</gene>
<sequence length="35" mass="4063">MVSGFGPRQPFYRQTRGVSLRDTLGCSKRMFKEII</sequence>
<dbReference type="Proteomes" id="UP000287853">
    <property type="component" value="Unassembled WGS sequence"/>
</dbReference>
<dbReference type="EMBL" id="MTKO01000029">
    <property type="protein sequence ID" value="RWX47686.1"/>
    <property type="molecule type" value="Genomic_DNA"/>
</dbReference>
<dbReference type="AlphaFoldDB" id="A0A3S3UAX6"/>
<accession>A0A3S3UAX6</accession>
<keyword evidence="2" id="KW-1185">Reference proteome</keyword>